<dbReference type="InParanoid" id="K1QFP6"/>
<feature type="compositionally biased region" description="Basic residues" evidence="1">
    <location>
        <begin position="74"/>
        <end position="84"/>
    </location>
</feature>
<gene>
    <name evidence="3" type="ORF">CGI_10006117</name>
</gene>
<dbReference type="EMBL" id="JH817195">
    <property type="protein sequence ID" value="EKC20371.1"/>
    <property type="molecule type" value="Genomic_DNA"/>
</dbReference>
<evidence type="ECO:0000313" key="3">
    <source>
        <dbReference type="EMBL" id="EKC20371.1"/>
    </source>
</evidence>
<proteinExistence type="predicted"/>
<sequence length="117" mass="12570">MRFHQQAIFLVLCLAVVGDIGSLINSVWTGSELTSHNAGLLIPGADAIWGTVARGVARAIARRVGKKSASEHTKNKRPSSKGKHEKGQSRKQRDQDRASGKKQKGGKDGSKKRGKKG</sequence>
<feature type="chain" id="PRO_5043579250" evidence="2">
    <location>
        <begin position="19"/>
        <end position="117"/>
    </location>
</feature>
<feature type="region of interest" description="Disordered" evidence="1">
    <location>
        <begin position="62"/>
        <end position="117"/>
    </location>
</feature>
<name>K1QFP6_MAGGI</name>
<protein>
    <submittedName>
        <fullName evidence="3">Uncharacterized protein</fullName>
    </submittedName>
</protein>
<reference evidence="3" key="1">
    <citation type="journal article" date="2012" name="Nature">
        <title>The oyster genome reveals stress adaptation and complexity of shell formation.</title>
        <authorList>
            <person name="Zhang G."/>
            <person name="Fang X."/>
            <person name="Guo X."/>
            <person name="Li L."/>
            <person name="Luo R."/>
            <person name="Xu F."/>
            <person name="Yang P."/>
            <person name="Zhang L."/>
            <person name="Wang X."/>
            <person name="Qi H."/>
            <person name="Xiong Z."/>
            <person name="Que H."/>
            <person name="Xie Y."/>
            <person name="Holland P.W."/>
            <person name="Paps J."/>
            <person name="Zhu Y."/>
            <person name="Wu F."/>
            <person name="Chen Y."/>
            <person name="Wang J."/>
            <person name="Peng C."/>
            <person name="Meng J."/>
            <person name="Yang L."/>
            <person name="Liu J."/>
            <person name="Wen B."/>
            <person name="Zhang N."/>
            <person name="Huang Z."/>
            <person name="Zhu Q."/>
            <person name="Feng Y."/>
            <person name="Mount A."/>
            <person name="Hedgecock D."/>
            <person name="Xu Z."/>
            <person name="Liu Y."/>
            <person name="Domazet-Loso T."/>
            <person name="Du Y."/>
            <person name="Sun X."/>
            <person name="Zhang S."/>
            <person name="Liu B."/>
            <person name="Cheng P."/>
            <person name="Jiang X."/>
            <person name="Li J."/>
            <person name="Fan D."/>
            <person name="Wang W."/>
            <person name="Fu W."/>
            <person name="Wang T."/>
            <person name="Wang B."/>
            <person name="Zhang J."/>
            <person name="Peng Z."/>
            <person name="Li Y."/>
            <person name="Li N."/>
            <person name="Wang J."/>
            <person name="Chen M."/>
            <person name="He Y."/>
            <person name="Tan F."/>
            <person name="Song X."/>
            <person name="Zheng Q."/>
            <person name="Huang R."/>
            <person name="Yang H."/>
            <person name="Du X."/>
            <person name="Chen L."/>
            <person name="Yang M."/>
            <person name="Gaffney P.M."/>
            <person name="Wang S."/>
            <person name="Luo L."/>
            <person name="She Z."/>
            <person name="Ming Y."/>
            <person name="Huang W."/>
            <person name="Zhang S."/>
            <person name="Huang B."/>
            <person name="Zhang Y."/>
            <person name="Qu T."/>
            <person name="Ni P."/>
            <person name="Miao G."/>
            <person name="Wang J."/>
            <person name="Wang Q."/>
            <person name="Steinberg C.E."/>
            <person name="Wang H."/>
            <person name="Li N."/>
            <person name="Qian L."/>
            <person name="Zhang G."/>
            <person name="Li Y."/>
            <person name="Yang H."/>
            <person name="Liu X."/>
            <person name="Wang J."/>
            <person name="Yin Y."/>
            <person name="Wang J."/>
        </authorList>
    </citation>
    <scope>NUCLEOTIDE SEQUENCE [LARGE SCALE GENOMIC DNA]</scope>
    <source>
        <strain evidence="3">05x7-T-G4-1.051#20</strain>
    </source>
</reference>
<feature type="signal peptide" evidence="2">
    <location>
        <begin position="1"/>
        <end position="18"/>
    </location>
</feature>
<keyword evidence="2" id="KW-0732">Signal</keyword>
<organism evidence="3">
    <name type="scientific">Magallana gigas</name>
    <name type="common">Pacific oyster</name>
    <name type="synonym">Crassostrea gigas</name>
    <dbReference type="NCBI Taxonomy" id="29159"/>
    <lineage>
        <taxon>Eukaryota</taxon>
        <taxon>Metazoa</taxon>
        <taxon>Spiralia</taxon>
        <taxon>Lophotrochozoa</taxon>
        <taxon>Mollusca</taxon>
        <taxon>Bivalvia</taxon>
        <taxon>Autobranchia</taxon>
        <taxon>Pteriomorphia</taxon>
        <taxon>Ostreida</taxon>
        <taxon>Ostreoidea</taxon>
        <taxon>Ostreidae</taxon>
        <taxon>Magallana</taxon>
    </lineage>
</organism>
<accession>K1QFP6</accession>
<evidence type="ECO:0000256" key="1">
    <source>
        <dbReference type="SAM" id="MobiDB-lite"/>
    </source>
</evidence>
<dbReference type="AlphaFoldDB" id="K1QFP6"/>
<feature type="compositionally biased region" description="Basic and acidic residues" evidence="1">
    <location>
        <begin position="85"/>
        <end position="111"/>
    </location>
</feature>
<dbReference type="HOGENOM" id="CLU_166349_0_0_1"/>
<evidence type="ECO:0000256" key="2">
    <source>
        <dbReference type="SAM" id="SignalP"/>
    </source>
</evidence>